<keyword evidence="3" id="KW-1185">Reference proteome</keyword>
<evidence type="ECO:0000256" key="1">
    <source>
        <dbReference type="SAM" id="MobiDB-lite"/>
    </source>
</evidence>
<gene>
    <name evidence="2" type="ORF">EYF80_043069</name>
</gene>
<organism evidence="2 3">
    <name type="scientific">Liparis tanakae</name>
    <name type="common">Tanaka's snailfish</name>
    <dbReference type="NCBI Taxonomy" id="230148"/>
    <lineage>
        <taxon>Eukaryota</taxon>
        <taxon>Metazoa</taxon>
        <taxon>Chordata</taxon>
        <taxon>Craniata</taxon>
        <taxon>Vertebrata</taxon>
        <taxon>Euteleostomi</taxon>
        <taxon>Actinopterygii</taxon>
        <taxon>Neopterygii</taxon>
        <taxon>Teleostei</taxon>
        <taxon>Neoteleostei</taxon>
        <taxon>Acanthomorphata</taxon>
        <taxon>Eupercaria</taxon>
        <taxon>Perciformes</taxon>
        <taxon>Cottioidei</taxon>
        <taxon>Cottales</taxon>
        <taxon>Liparidae</taxon>
        <taxon>Liparis</taxon>
    </lineage>
</organism>
<reference evidence="2 3" key="1">
    <citation type="submission" date="2019-03" db="EMBL/GenBank/DDBJ databases">
        <title>First draft genome of Liparis tanakae, snailfish: a comprehensive survey of snailfish specific genes.</title>
        <authorList>
            <person name="Kim W."/>
            <person name="Song I."/>
            <person name="Jeong J.-H."/>
            <person name="Kim D."/>
            <person name="Kim S."/>
            <person name="Ryu S."/>
            <person name="Song J.Y."/>
            <person name="Lee S.K."/>
        </authorList>
    </citation>
    <scope>NUCLEOTIDE SEQUENCE [LARGE SCALE GENOMIC DNA]</scope>
    <source>
        <tissue evidence="2">Muscle</tissue>
    </source>
</reference>
<evidence type="ECO:0000313" key="3">
    <source>
        <dbReference type="Proteomes" id="UP000314294"/>
    </source>
</evidence>
<accession>A0A4Z2FZS5</accession>
<comment type="caution">
    <text evidence="2">The sequence shown here is derived from an EMBL/GenBank/DDBJ whole genome shotgun (WGS) entry which is preliminary data.</text>
</comment>
<evidence type="ECO:0000313" key="2">
    <source>
        <dbReference type="EMBL" id="TNN46747.1"/>
    </source>
</evidence>
<dbReference type="Proteomes" id="UP000314294">
    <property type="component" value="Unassembled WGS sequence"/>
</dbReference>
<dbReference type="EMBL" id="SRLO01000776">
    <property type="protein sequence ID" value="TNN46747.1"/>
    <property type="molecule type" value="Genomic_DNA"/>
</dbReference>
<proteinExistence type="predicted"/>
<dbReference type="AlphaFoldDB" id="A0A4Z2FZS5"/>
<protein>
    <submittedName>
        <fullName evidence="2">Uncharacterized protein</fullName>
    </submittedName>
</protein>
<feature type="region of interest" description="Disordered" evidence="1">
    <location>
        <begin position="1"/>
        <end position="81"/>
    </location>
</feature>
<name>A0A4Z2FZS5_9TELE</name>
<sequence>MPIEDLLSSRKKSPGKRSFSSGESSHENERKPFGPEDSLPVHTGMNGPPPPLGDGDDALMDPQGPRGQKPPIQPGSSNGIW</sequence>
<feature type="compositionally biased region" description="Basic and acidic residues" evidence="1">
    <location>
        <begin position="24"/>
        <end position="34"/>
    </location>
</feature>